<evidence type="ECO:0000313" key="7">
    <source>
        <dbReference type="EMBL" id="MDR6938515.1"/>
    </source>
</evidence>
<feature type="domain" description="Cpl-7 lysozyme C-terminal" evidence="6">
    <location>
        <begin position="181"/>
        <end position="219"/>
    </location>
</feature>
<evidence type="ECO:0000256" key="3">
    <source>
        <dbReference type="ARBA" id="ARBA00022801"/>
    </source>
</evidence>
<dbReference type="Pfam" id="PF08230">
    <property type="entry name" value="CW_7"/>
    <property type="match status" value="3"/>
</dbReference>
<accession>A0ABU1SZK4</accession>
<dbReference type="EC" id="3.5.1.28" evidence="2"/>
<evidence type="ECO:0000256" key="2">
    <source>
        <dbReference type="ARBA" id="ARBA00011901"/>
    </source>
</evidence>
<dbReference type="EMBL" id="JAVDUJ010000001">
    <property type="protein sequence ID" value="MDR6938515.1"/>
    <property type="molecule type" value="Genomic_DNA"/>
</dbReference>
<dbReference type="SMART" id="SM01095">
    <property type="entry name" value="Cpl-7"/>
    <property type="match status" value="3"/>
</dbReference>
<dbReference type="InterPro" id="IPR036505">
    <property type="entry name" value="Amidase/PGRP_sf"/>
</dbReference>
<evidence type="ECO:0000259" key="6">
    <source>
        <dbReference type="SMART" id="SM01095"/>
    </source>
</evidence>
<reference evidence="7 8" key="1">
    <citation type="submission" date="2023-07" db="EMBL/GenBank/DDBJ databases">
        <title>Sequencing the genomes of 1000 actinobacteria strains.</title>
        <authorList>
            <person name="Klenk H.-P."/>
        </authorList>
    </citation>
    <scope>NUCLEOTIDE SEQUENCE [LARGE SCALE GENOMIC DNA]</scope>
    <source>
        <strain evidence="7 8">DSM 15539</strain>
    </source>
</reference>
<dbReference type="InterPro" id="IPR013168">
    <property type="entry name" value="Cpl_7_lyso_C"/>
</dbReference>
<dbReference type="SUPFAM" id="SSF55846">
    <property type="entry name" value="N-acetylmuramoyl-L-alanine amidase-like"/>
    <property type="match status" value="1"/>
</dbReference>
<dbReference type="SMART" id="SM00644">
    <property type="entry name" value="Ami_2"/>
    <property type="match status" value="1"/>
</dbReference>
<gene>
    <name evidence="7" type="ORF">J2S36_000058</name>
</gene>
<comment type="caution">
    <text evidence="7">The sequence shown here is derived from an EMBL/GenBank/DDBJ whole genome shotgun (WGS) entry which is preliminary data.</text>
</comment>
<dbReference type="Proteomes" id="UP001266099">
    <property type="component" value="Unassembled WGS sequence"/>
</dbReference>
<protein>
    <recommendedName>
        <fullName evidence="2">N-acetylmuramoyl-L-alanine amidase</fullName>
        <ecNumber evidence="2">3.5.1.28</ecNumber>
    </recommendedName>
</protein>
<sequence length="325" mass="35037">MKNWLALEADIDLIMNKHYTPGRNGRRIDKVIIHHNAGNLTIRGCYDVWQSRPASAHYQVQSDGRIGQLVWDRDTAWHAGNWVANTTSIGIEHADMTSDSWAVSEACLDNGAHLVAAICKFYGLGRPAWGKNVFGHKDFSATACPASLAGSQHAAYMARAQSWYDQMTGSAPAPAPAAPNIDALADAVIRGEYGNGDERKRRLGANYAAVQARVNEKLSGNAPTPTPAPAPATPNIDALADAVIRGEYGNGDERKRRLGANYAAVQQRVNEKLSGRTPAKPAAPNIDALADAVIRGDYGNGEERKRRLGNLYGAVQARVNAKLGY</sequence>
<name>A0ABU1SZK4_9ACTO</name>
<keyword evidence="8" id="KW-1185">Reference proteome</keyword>
<keyword evidence="4" id="KW-0961">Cell wall biogenesis/degradation</keyword>
<evidence type="ECO:0000256" key="4">
    <source>
        <dbReference type="ARBA" id="ARBA00023316"/>
    </source>
</evidence>
<evidence type="ECO:0000313" key="8">
    <source>
        <dbReference type="Proteomes" id="UP001266099"/>
    </source>
</evidence>
<dbReference type="Gene3D" id="3.40.80.10">
    <property type="entry name" value="Peptidoglycan recognition protein-like"/>
    <property type="match status" value="1"/>
</dbReference>
<feature type="domain" description="Cpl-7 lysozyme C-terminal" evidence="6">
    <location>
        <begin position="236"/>
        <end position="274"/>
    </location>
</feature>
<dbReference type="InterPro" id="IPR002502">
    <property type="entry name" value="Amidase_domain"/>
</dbReference>
<keyword evidence="3" id="KW-0378">Hydrolase</keyword>
<feature type="domain" description="Cpl-7 lysozyme C-terminal" evidence="6">
    <location>
        <begin position="286"/>
        <end position="324"/>
    </location>
</feature>
<evidence type="ECO:0000259" key="5">
    <source>
        <dbReference type="SMART" id="SM00644"/>
    </source>
</evidence>
<comment type="catalytic activity">
    <reaction evidence="1">
        <text>Hydrolyzes the link between N-acetylmuramoyl residues and L-amino acid residues in certain cell-wall glycopeptides.</text>
        <dbReference type="EC" id="3.5.1.28"/>
    </reaction>
</comment>
<dbReference type="InterPro" id="IPR051206">
    <property type="entry name" value="NAMLAA_amidase_2"/>
</dbReference>
<dbReference type="PANTHER" id="PTHR30417">
    <property type="entry name" value="N-ACETYLMURAMOYL-L-ALANINE AMIDASE AMID"/>
    <property type="match status" value="1"/>
</dbReference>
<dbReference type="PANTHER" id="PTHR30417:SF1">
    <property type="entry name" value="N-ACETYLMURAMOYL-L-ALANINE AMIDASE AMID"/>
    <property type="match status" value="1"/>
</dbReference>
<organism evidence="7 8">
    <name type="scientific">Arcanobacterium hippocoleae</name>
    <dbReference type="NCBI Taxonomy" id="149017"/>
    <lineage>
        <taxon>Bacteria</taxon>
        <taxon>Bacillati</taxon>
        <taxon>Actinomycetota</taxon>
        <taxon>Actinomycetes</taxon>
        <taxon>Actinomycetales</taxon>
        <taxon>Actinomycetaceae</taxon>
        <taxon>Arcanobacterium</taxon>
    </lineage>
</organism>
<evidence type="ECO:0000256" key="1">
    <source>
        <dbReference type="ARBA" id="ARBA00001561"/>
    </source>
</evidence>
<dbReference type="CDD" id="cd06583">
    <property type="entry name" value="PGRP"/>
    <property type="match status" value="1"/>
</dbReference>
<proteinExistence type="predicted"/>
<feature type="domain" description="N-acetylmuramoyl-L-alanine amidase" evidence="5">
    <location>
        <begin position="16"/>
        <end position="146"/>
    </location>
</feature>
<dbReference type="Pfam" id="PF01510">
    <property type="entry name" value="Amidase_2"/>
    <property type="match status" value="1"/>
</dbReference>